<feature type="compositionally biased region" description="Pro residues" evidence="1">
    <location>
        <begin position="274"/>
        <end position="292"/>
    </location>
</feature>
<dbReference type="InterPro" id="IPR017853">
    <property type="entry name" value="GH"/>
</dbReference>
<organism evidence="4 5">
    <name type="scientific">Kitasatospora cineracea</name>
    <dbReference type="NCBI Taxonomy" id="88074"/>
    <lineage>
        <taxon>Bacteria</taxon>
        <taxon>Bacillati</taxon>
        <taxon>Actinomycetota</taxon>
        <taxon>Actinomycetes</taxon>
        <taxon>Kitasatosporales</taxon>
        <taxon>Streptomycetaceae</taxon>
        <taxon>Kitasatospora</taxon>
    </lineage>
</organism>
<name>A0A8G1UL20_9ACTN</name>
<dbReference type="PANTHER" id="PTHR34154:SF3">
    <property type="entry name" value="ALKALI-SENSITIVE LINKAGE PROTEIN 1"/>
    <property type="match status" value="1"/>
</dbReference>
<dbReference type="SUPFAM" id="SSF51445">
    <property type="entry name" value="(Trans)glycosidases"/>
    <property type="match status" value="1"/>
</dbReference>
<feature type="compositionally biased region" description="Pro residues" evidence="1">
    <location>
        <begin position="405"/>
        <end position="418"/>
    </location>
</feature>
<feature type="domain" description="RNA polymerase sigma-70 region 2" evidence="2">
    <location>
        <begin position="28"/>
        <end position="92"/>
    </location>
</feature>
<dbReference type="GO" id="GO:0071966">
    <property type="term" value="P:fungal-type cell wall polysaccharide metabolic process"/>
    <property type="evidence" value="ECO:0007669"/>
    <property type="project" value="TreeGrafter"/>
</dbReference>
<evidence type="ECO:0000259" key="3">
    <source>
        <dbReference type="Pfam" id="PF11790"/>
    </source>
</evidence>
<evidence type="ECO:0000313" key="5">
    <source>
        <dbReference type="Proteomes" id="UP000267408"/>
    </source>
</evidence>
<dbReference type="RefSeq" id="WP_123557986.1">
    <property type="nucleotide sequence ID" value="NZ_RJVJ01000001.1"/>
</dbReference>
<dbReference type="OrthoDB" id="8611574at2"/>
<evidence type="ECO:0000256" key="1">
    <source>
        <dbReference type="SAM" id="MobiDB-lite"/>
    </source>
</evidence>
<dbReference type="PANTHER" id="PTHR34154">
    <property type="entry name" value="ALKALI-SENSITIVE LINKAGE PROTEIN 1"/>
    <property type="match status" value="1"/>
</dbReference>
<dbReference type="GO" id="GO:0006352">
    <property type="term" value="P:DNA-templated transcription initiation"/>
    <property type="evidence" value="ECO:0007669"/>
    <property type="project" value="InterPro"/>
</dbReference>
<dbReference type="InterPro" id="IPR053183">
    <property type="entry name" value="ASL1"/>
</dbReference>
<accession>A0A8G1UL20</accession>
<dbReference type="InterPro" id="IPR007627">
    <property type="entry name" value="RNA_pol_sigma70_r2"/>
</dbReference>
<dbReference type="NCBIfam" id="TIGR02937">
    <property type="entry name" value="sigma70-ECF"/>
    <property type="match status" value="1"/>
</dbReference>
<dbReference type="Pfam" id="PF04542">
    <property type="entry name" value="Sigma70_r2"/>
    <property type="match status" value="1"/>
</dbReference>
<evidence type="ECO:0000313" key="4">
    <source>
        <dbReference type="EMBL" id="ROR45823.1"/>
    </source>
</evidence>
<feature type="domain" description="Asl1-like glycosyl hydrolase catalytic" evidence="3">
    <location>
        <begin position="468"/>
        <end position="689"/>
    </location>
</feature>
<dbReference type="Gene3D" id="3.20.20.80">
    <property type="entry name" value="Glycosidases"/>
    <property type="match status" value="1"/>
</dbReference>
<sequence>MSNTRRSGPDAGTVAAARAGDRQALEHLVAHSLPLVYNIVGRALNGHADTDDVVQETLLRMVRGLSELRDPAAFRSWLVAIAVRQVRNRQQDRAAALDRSAPIEEAEAIPDPALDFAGLTVLRLGLTEQRREIAEATRWLDPDDRELLALWWLKETGELEQADLVAALGLSSGHAAVRTGRMKKQLDLSRLLVRALAADPRCPGLAATTTGWDGTPGPLWRKRLARHVRDCARCTGERNGLLPAERLLYGLPLLAVPPSLDPARILAALTPGGPGAPHPGGPHPGGPHPGGPDGPDGPGGPNGPGGPDGTNGPGGHPGSSGGAPAGRGSGHRRPRPVRTAKPLLAKPVLGGAALVLVAAAVLVGAELVPGQDSAPAAAPAPSGAVAPPTAAEAAAPPEPDGASPSAPPAPSPSVPSPSPSASSPAPSGPVPPSATAAASAPVAQGAVVASARKGVGVWAFDGASQALAASGAGWYYTWGTQHPGISTPASASFVPMIWGASSVTGAALAQARANGPYLLGFNEPDMAAQSNLTVDRALELWPQLMQAGQTLGSPAVAYGADTPGGWLDRFMAGADAKGYRVDFITLHWYGGDFRTPQAVQQLTAYLEAVHRRYHKPIWLTEYALIDFSQGTRFPSADQQAAFVTASTEALDALPYLQRYAWFGLGADPVKPSSGLFTDGTTATAAGLAYRAAR</sequence>
<dbReference type="EMBL" id="RJVJ01000001">
    <property type="protein sequence ID" value="ROR45823.1"/>
    <property type="molecule type" value="Genomic_DNA"/>
</dbReference>
<comment type="caution">
    <text evidence="4">The sequence shown here is derived from an EMBL/GenBank/DDBJ whole genome shotgun (WGS) entry which is preliminary data.</text>
</comment>
<gene>
    <name evidence="4" type="ORF">EDD39_4072</name>
</gene>
<dbReference type="AlphaFoldDB" id="A0A8G1UL20"/>
<dbReference type="Pfam" id="PF11790">
    <property type="entry name" value="Glyco_hydro_cc"/>
    <property type="match status" value="1"/>
</dbReference>
<feature type="compositionally biased region" description="Gly residues" evidence="1">
    <location>
        <begin position="293"/>
        <end position="328"/>
    </location>
</feature>
<dbReference type="SUPFAM" id="SSF88946">
    <property type="entry name" value="Sigma2 domain of RNA polymerase sigma factors"/>
    <property type="match status" value="1"/>
</dbReference>
<feature type="region of interest" description="Disordered" evidence="1">
    <location>
        <begin position="371"/>
        <end position="436"/>
    </location>
</feature>
<proteinExistence type="predicted"/>
<dbReference type="GO" id="GO:0003700">
    <property type="term" value="F:DNA-binding transcription factor activity"/>
    <property type="evidence" value="ECO:0007669"/>
    <property type="project" value="InterPro"/>
</dbReference>
<dbReference type="Proteomes" id="UP000267408">
    <property type="component" value="Unassembled WGS sequence"/>
</dbReference>
<dbReference type="InterPro" id="IPR024655">
    <property type="entry name" value="Asl1_glyco_hydro_catalytic"/>
</dbReference>
<feature type="compositionally biased region" description="Low complexity" evidence="1">
    <location>
        <begin position="371"/>
        <end position="404"/>
    </location>
</feature>
<dbReference type="InterPro" id="IPR013325">
    <property type="entry name" value="RNA_pol_sigma_r2"/>
</dbReference>
<protein>
    <submittedName>
        <fullName evidence="4">RNA polymerase sigma factor (Sigma-70 family)</fullName>
    </submittedName>
</protein>
<dbReference type="Gene3D" id="1.10.1740.10">
    <property type="match status" value="1"/>
</dbReference>
<evidence type="ECO:0000259" key="2">
    <source>
        <dbReference type="Pfam" id="PF04542"/>
    </source>
</evidence>
<feature type="region of interest" description="Disordered" evidence="1">
    <location>
        <begin position="266"/>
        <end position="336"/>
    </location>
</feature>
<reference evidence="4 5" key="1">
    <citation type="submission" date="2018-11" db="EMBL/GenBank/DDBJ databases">
        <title>Sequencing the genomes of 1000 actinobacteria strains.</title>
        <authorList>
            <person name="Klenk H.-P."/>
        </authorList>
    </citation>
    <scope>NUCLEOTIDE SEQUENCE [LARGE SCALE GENOMIC DNA]</scope>
    <source>
        <strain evidence="4 5">DSM 44780</strain>
    </source>
</reference>
<dbReference type="InterPro" id="IPR014284">
    <property type="entry name" value="RNA_pol_sigma-70_dom"/>
</dbReference>